<sequence length="239" mass="27404">MSQASQGYFGKSAQGIESSEHLQFWIVLSTACGPFYQFQLMKDATSLWRSAIYAREQAVIFGNSHSYLQATAEDTETPFYYRIPNDITFNGVLDHNQLNPVFNSFLVFTGNYAILYLQLWIQAFLYDLKIVQLNKSDTMLAQKLATEDSFVRGYNSSKLGFRIIIQNYIDFKQFIGTRAYIDPHKASITPMMHYLCDAFVRIIFDDSSKLQVLNIDVIGELATIGYKNVFNPPIIQLIY</sequence>
<comment type="caution">
    <text evidence="1">The sequence shown here is derived from an EMBL/GenBank/DDBJ whole genome shotgun (WGS) entry which is preliminary data.</text>
</comment>
<proteinExistence type="predicted"/>
<organism evidence="1 2">
    <name type="scientific">Streblomastix strix</name>
    <dbReference type="NCBI Taxonomy" id="222440"/>
    <lineage>
        <taxon>Eukaryota</taxon>
        <taxon>Metamonada</taxon>
        <taxon>Preaxostyla</taxon>
        <taxon>Oxymonadida</taxon>
        <taxon>Streblomastigidae</taxon>
        <taxon>Streblomastix</taxon>
    </lineage>
</organism>
<dbReference type="EMBL" id="SNRW01002660">
    <property type="protein sequence ID" value="KAA6392096.1"/>
    <property type="molecule type" value="Genomic_DNA"/>
</dbReference>
<name>A0A5J4WBQ2_9EUKA</name>
<gene>
    <name evidence="1" type="ORF">EZS28_012377</name>
</gene>
<dbReference type="Proteomes" id="UP000324800">
    <property type="component" value="Unassembled WGS sequence"/>
</dbReference>
<evidence type="ECO:0000313" key="1">
    <source>
        <dbReference type="EMBL" id="KAA6392096.1"/>
    </source>
</evidence>
<dbReference type="AlphaFoldDB" id="A0A5J4WBQ2"/>
<protein>
    <submittedName>
        <fullName evidence="1">Uncharacterized protein</fullName>
    </submittedName>
</protein>
<reference evidence="1 2" key="1">
    <citation type="submission" date="2019-03" db="EMBL/GenBank/DDBJ databases">
        <title>Single cell metagenomics reveals metabolic interactions within the superorganism composed of flagellate Streblomastix strix and complex community of Bacteroidetes bacteria on its surface.</title>
        <authorList>
            <person name="Treitli S.C."/>
            <person name="Kolisko M."/>
            <person name="Husnik F."/>
            <person name="Keeling P."/>
            <person name="Hampl V."/>
        </authorList>
    </citation>
    <scope>NUCLEOTIDE SEQUENCE [LARGE SCALE GENOMIC DNA]</scope>
    <source>
        <strain evidence="1">ST1C</strain>
    </source>
</reference>
<accession>A0A5J4WBQ2</accession>
<evidence type="ECO:0000313" key="2">
    <source>
        <dbReference type="Proteomes" id="UP000324800"/>
    </source>
</evidence>